<keyword evidence="2" id="KW-1185">Reference proteome</keyword>
<evidence type="ECO:0000313" key="2">
    <source>
        <dbReference type="Proteomes" id="UP001597419"/>
    </source>
</evidence>
<gene>
    <name evidence="1" type="ORF">ACFSYJ_14595</name>
</gene>
<protein>
    <submittedName>
        <fullName evidence="1">Uncharacterized protein</fullName>
    </submittedName>
</protein>
<sequence>MSWNELHRRHRLVQAVLGEIAESGRPVLTSGARAEVEAEFGGYDGFLREVQTRWYRAFDARLDAVLEEGPADPRGALARLWHELAADLPGARLLLDAHTGHPALAELAEHHHRRLYRATGVRFDPGRIPAATPVPRRRRTPRWCPLSAVRGTATA</sequence>
<reference evidence="2" key="1">
    <citation type="journal article" date="2019" name="Int. J. Syst. Evol. Microbiol.">
        <title>The Global Catalogue of Microorganisms (GCM) 10K type strain sequencing project: providing services to taxonomists for standard genome sequencing and annotation.</title>
        <authorList>
            <consortium name="The Broad Institute Genomics Platform"/>
            <consortium name="The Broad Institute Genome Sequencing Center for Infectious Disease"/>
            <person name="Wu L."/>
            <person name="Ma J."/>
        </authorList>
    </citation>
    <scope>NUCLEOTIDE SEQUENCE [LARGE SCALE GENOMIC DNA]</scope>
    <source>
        <strain evidence="2">CGMCC 4.7643</strain>
    </source>
</reference>
<comment type="caution">
    <text evidence="1">The sequence shown here is derived from an EMBL/GenBank/DDBJ whole genome shotgun (WGS) entry which is preliminary data.</text>
</comment>
<proteinExistence type="predicted"/>
<evidence type="ECO:0000313" key="1">
    <source>
        <dbReference type="EMBL" id="MFD2459841.1"/>
    </source>
</evidence>
<accession>A0ABW5GE90</accession>
<name>A0ABW5GE90_9PSEU</name>
<organism evidence="1 2">
    <name type="scientific">Amycolatopsis samaneae</name>
    <dbReference type="NCBI Taxonomy" id="664691"/>
    <lineage>
        <taxon>Bacteria</taxon>
        <taxon>Bacillati</taxon>
        <taxon>Actinomycetota</taxon>
        <taxon>Actinomycetes</taxon>
        <taxon>Pseudonocardiales</taxon>
        <taxon>Pseudonocardiaceae</taxon>
        <taxon>Amycolatopsis</taxon>
    </lineage>
</organism>
<dbReference type="RefSeq" id="WP_345402985.1">
    <property type="nucleotide sequence ID" value="NZ_BAABHG010000014.1"/>
</dbReference>
<dbReference type="Proteomes" id="UP001597419">
    <property type="component" value="Unassembled WGS sequence"/>
</dbReference>
<dbReference type="EMBL" id="JBHUKU010000007">
    <property type="protein sequence ID" value="MFD2459841.1"/>
    <property type="molecule type" value="Genomic_DNA"/>
</dbReference>